<dbReference type="RefSeq" id="WP_035062403.1">
    <property type="nucleotide sequence ID" value="NZ_AXCZ01000211.1"/>
</dbReference>
<evidence type="ECO:0000256" key="3">
    <source>
        <dbReference type="ARBA" id="ARBA00022475"/>
    </source>
</evidence>
<reference evidence="9 10" key="1">
    <citation type="submission" date="2013-08" db="EMBL/GenBank/DDBJ databases">
        <title>Genome sequencing of Cellulomonas bogoriensis 69B4.</title>
        <authorList>
            <person name="Chen F."/>
            <person name="Li Y."/>
            <person name="Wang G."/>
        </authorList>
    </citation>
    <scope>NUCLEOTIDE SEQUENCE [LARGE SCALE GENOMIC DNA]</scope>
    <source>
        <strain evidence="9 10">69B4</strain>
    </source>
</reference>
<dbReference type="Pfam" id="PF00528">
    <property type="entry name" value="BPD_transp_1"/>
    <property type="match status" value="1"/>
</dbReference>
<evidence type="ECO:0000256" key="4">
    <source>
        <dbReference type="ARBA" id="ARBA00022692"/>
    </source>
</evidence>
<dbReference type="GO" id="GO:0055085">
    <property type="term" value="P:transmembrane transport"/>
    <property type="evidence" value="ECO:0007669"/>
    <property type="project" value="InterPro"/>
</dbReference>
<organism evidence="9 10">
    <name type="scientific">Cellulomonas bogoriensis 69B4 = DSM 16987</name>
    <dbReference type="NCBI Taxonomy" id="1386082"/>
    <lineage>
        <taxon>Bacteria</taxon>
        <taxon>Bacillati</taxon>
        <taxon>Actinomycetota</taxon>
        <taxon>Actinomycetes</taxon>
        <taxon>Micrococcales</taxon>
        <taxon>Cellulomonadaceae</taxon>
        <taxon>Cellulomonas</taxon>
    </lineage>
</organism>
<evidence type="ECO:0000256" key="2">
    <source>
        <dbReference type="ARBA" id="ARBA00022448"/>
    </source>
</evidence>
<feature type="transmembrane region" description="Helical" evidence="7">
    <location>
        <begin position="266"/>
        <end position="287"/>
    </location>
</feature>
<keyword evidence="2 7" id="KW-0813">Transport</keyword>
<feature type="domain" description="ABC transmembrane type-1" evidence="8">
    <location>
        <begin position="102"/>
        <end position="288"/>
    </location>
</feature>
<dbReference type="PROSITE" id="PS50928">
    <property type="entry name" value="ABC_TM1"/>
    <property type="match status" value="1"/>
</dbReference>
<proteinExistence type="inferred from homology"/>
<dbReference type="CDD" id="cd06261">
    <property type="entry name" value="TM_PBP2"/>
    <property type="match status" value="1"/>
</dbReference>
<keyword evidence="3" id="KW-1003">Cell membrane</keyword>
<gene>
    <name evidence="9" type="ORF">N869_07910</name>
</gene>
<evidence type="ECO:0000259" key="8">
    <source>
        <dbReference type="PROSITE" id="PS50928"/>
    </source>
</evidence>
<dbReference type="Gene3D" id="1.10.3720.10">
    <property type="entry name" value="MetI-like"/>
    <property type="match status" value="1"/>
</dbReference>
<dbReference type="EMBL" id="AXCZ01000211">
    <property type="protein sequence ID" value="KGM09160.1"/>
    <property type="molecule type" value="Genomic_DNA"/>
</dbReference>
<feature type="transmembrane region" description="Helical" evidence="7">
    <location>
        <begin position="208"/>
        <end position="238"/>
    </location>
</feature>
<feature type="transmembrane region" description="Helical" evidence="7">
    <location>
        <begin position="166"/>
        <end position="187"/>
    </location>
</feature>
<evidence type="ECO:0000313" key="10">
    <source>
        <dbReference type="Proteomes" id="UP000054314"/>
    </source>
</evidence>
<evidence type="ECO:0000256" key="7">
    <source>
        <dbReference type="RuleBase" id="RU363032"/>
    </source>
</evidence>
<feature type="transmembrane region" description="Helical" evidence="7">
    <location>
        <begin position="137"/>
        <end position="160"/>
    </location>
</feature>
<comment type="subcellular location">
    <subcellularLocation>
        <location evidence="1 7">Cell membrane</location>
        <topology evidence="1 7">Multi-pass membrane protein</topology>
    </subcellularLocation>
</comment>
<keyword evidence="5 7" id="KW-1133">Transmembrane helix</keyword>
<dbReference type="InterPro" id="IPR000515">
    <property type="entry name" value="MetI-like"/>
</dbReference>
<keyword evidence="4 7" id="KW-0812">Transmembrane</keyword>
<dbReference type="PANTHER" id="PTHR30151">
    <property type="entry name" value="ALKANE SULFONATE ABC TRANSPORTER-RELATED, MEMBRANE SUBUNIT"/>
    <property type="match status" value="1"/>
</dbReference>
<dbReference type="OrthoDB" id="9815258at2"/>
<feature type="transmembrane region" description="Helical" evidence="7">
    <location>
        <begin position="107"/>
        <end position="130"/>
    </location>
</feature>
<accession>A0A0A0BML9</accession>
<name>A0A0A0BML9_9CELL</name>
<comment type="similarity">
    <text evidence="7">Belongs to the binding-protein-dependent transport system permease family.</text>
</comment>
<comment type="caution">
    <text evidence="9">The sequence shown here is derived from an EMBL/GenBank/DDBJ whole genome shotgun (WGS) entry which is preliminary data.</text>
</comment>
<dbReference type="Proteomes" id="UP000054314">
    <property type="component" value="Unassembled WGS sequence"/>
</dbReference>
<dbReference type="PANTHER" id="PTHR30151:SF41">
    <property type="entry name" value="ABC TRANSPORTER PERMEASE PROTEIN"/>
    <property type="match status" value="1"/>
</dbReference>
<dbReference type="SUPFAM" id="SSF161098">
    <property type="entry name" value="MetI-like"/>
    <property type="match status" value="1"/>
</dbReference>
<dbReference type="AlphaFoldDB" id="A0A0A0BML9"/>
<evidence type="ECO:0000256" key="5">
    <source>
        <dbReference type="ARBA" id="ARBA00022989"/>
    </source>
</evidence>
<feature type="transmembrane region" description="Helical" evidence="7">
    <location>
        <begin position="45"/>
        <end position="70"/>
    </location>
</feature>
<evidence type="ECO:0000256" key="1">
    <source>
        <dbReference type="ARBA" id="ARBA00004651"/>
    </source>
</evidence>
<protein>
    <submittedName>
        <fullName evidence="9">Nitrate ABC transporter permease</fullName>
    </submittedName>
</protein>
<keyword evidence="6 7" id="KW-0472">Membrane</keyword>
<evidence type="ECO:0000256" key="6">
    <source>
        <dbReference type="ARBA" id="ARBA00023136"/>
    </source>
</evidence>
<evidence type="ECO:0000313" key="9">
    <source>
        <dbReference type="EMBL" id="KGM09160.1"/>
    </source>
</evidence>
<dbReference type="GO" id="GO:0005886">
    <property type="term" value="C:plasma membrane"/>
    <property type="evidence" value="ECO:0007669"/>
    <property type="project" value="UniProtKB-SubCell"/>
</dbReference>
<dbReference type="InterPro" id="IPR035906">
    <property type="entry name" value="MetI-like_sf"/>
</dbReference>
<sequence>MTHSTLDAGQVPAASATTVPPVTPVLVPERGARPTRSRSQRRKDVLDVVLPVLVFVGLVALWYLISYVVLAPERRFLLPPPHDVVRVGFGDPANLQQIMQGLGRTTVIAMLGLAISVVVGFTFAILMASARWIERSLFPYAVVIQAIPILALVPLMGFWFGYGMTARVIVCVICSLFPIVANTLFGLQSVDRGQLDLFRLHGAPRSTIFAKLLIPAAIPSVFTGFRISAGASVIGAIVGDTYFRQGAPGIGVLIDLYRSRLQSEQLFAAIIASSVLGVVVFMIFTWLGRRIVGSWHATGRSLV</sequence>
<keyword evidence="10" id="KW-1185">Reference proteome</keyword>